<proteinExistence type="predicted"/>
<dbReference type="EMBL" id="JXLN01009946">
    <property type="protein sequence ID" value="KPM04757.1"/>
    <property type="molecule type" value="Genomic_DNA"/>
</dbReference>
<protein>
    <submittedName>
        <fullName evidence="1">Uncharacterized protein</fullName>
    </submittedName>
</protein>
<evidence type="ECO:0000313" key="2">
    <source>
        <dbReference type="Proteomes" id="UP000616769"/>
    </source>
</evidence>
<sequence>MVVMGQPIWLNCSYDLEYEELYSIKWYHWNADSDAKGEFYRWIPKDFPPGQMFPMSGIHLDLIMTIL</sequence>
<reference evidence="1 2" key="1">
    <citation type="journal article" date="2015" name="Parasit. Vectors">
        <title>Draft genome of the scabies mite.</title>
        <authorList>
            <person name="Rider S.D.Jr."/>
            <person name="Morgan M.S."/>
            <person name="Arlian L.G."/>
        </authorList>
    </citation>
    <scope>NUCLEOTIDE SEQUENCE [LARGE SCALE GENOMIC DNA]</scope>
    <source>
        <strain evidence="1">Arlian Lab</strain>
    </source>
</reference>
<dbReference type="VEuPathDB" id="VectorBase:SSCA006649"/>
<dbReference type="AlphaFoldDB" id="A0A132A1B9"/>
<dbReference type="PANTHER" id="PTHR21261">
    <property type="entry name" value="BEAT PROTEIN"/>
    <property type="match status" value="1"/>
</dbReference>
<dbReference type="Proteomes" id="UP000616769">
    <property type="component" value="Unassembled WGS sequence"/>
</dbReference>
<accession>A0A132A1B9</accession>
<organism evidence="1 2">
    <name type="scientific">Sarcoptes scabiei</name>
    <name type="common">Itch mite</name>
    <name type="synonym">Acarus scabiei</name>
    <dbReference type="NCBI Taxonomy" id="52283"/>
    <lineage>
        <taxon>Eukaryota</taxon>
        <taxon>Metazoa</taxon>
        <taxon>Ecdysozoa</taxon>
        <taxon>Arthropoda</taxon>
        <taxon>Chelicerata</taxon>
        <taxon>Arachnida</taxon>
        <taxon>Acari</taxon>
        <taxon>Acariformes</taxon>
        <taxon>Sarcoptiformes</taxon>
        <taxon>Astigmata</taxon>
        <taxon>Psoroptidia</taxon>
        <taxon>Sarcoptoidea</taxon>
        <taxon>Sarcoptidae</taxon>
        <taxon>Sarcoptinae</taxon>
        <taxon>Sarcoptes</taxon>
    </lineage>
</organism>
<gene>
    <name evidence="1" type="ORF">QR98_0032110</name>
</gene>
<dbReference type="PANTHER" id="PTHR21261:SF15">
    <property type="entry name" value="BEATEN PATH IIIA, ISOFORM D-RELATED"/>
    <property type="match status" value="1"/>
</dbReference>
<dbReference type="OrthoDB" id="6492326at2759"/>
<name>A0A132A1B9_SARSC</name>
<evidence type="ECO:0000313" key="1">
    <source>
        <dbReference type="EMBL" id="KPM04757.1"/>
    </source>
</evidence>
<comment type="caution">
    <text evidence="1">The sequence shown here is derived from an EMBL/GenBank/DDBJ whole genome shotgun (WGS) entry which is preliminary data.</text>
</comment>